<dbReference type="GO" id="GO:0016787">
    <property type="term" value="F:hydrolase activity"/>
    <property type="evidence" value="ECO:0007669"/>
    <property type="project" value="UniProtKB-KW"/>
</dbReference>
<dbReference type="InterPro" id="IPR051810">
    <property type="entry name" value="Precorrin_MeTrfase"/>
</dbReference>
<evidence type="ECO:0000259" key="7">
    <source>
        <dbReference type="Pfam" id="PF01890"/>
    </source>
</evidence>
<dbReference type="InterPro" id="IPR035996">
    <property type="entry name" value="4pyrrol_Methylase_sf"/>
</dbReference>
<evidence type="ECO:0000256" key="5">
    <source>
        <dbReference type="ARBA" id="ARBA00022691"/>
    </source>
</evidence>
<dbReference type="AlphaFoldDB" id="A0A1K2HXC8"/>
<evidence type="ECO:0000313" key="10">
    <source>
        <dbReference type="Proteomes" id="UP000183447"/>
    </source>
</evidence>
<sequence length="602" mass="62486">MKPPLAAALPPAILSLTGSSEPMARRIAEIVGGELHLGVKADGVAPLFLDGRAVIGVCAAGILVRLLAPHLSDKRSEPPVIAVSQDGQHVVALLGGHGGANALARRIAEGLGVTAAITTASETRFACALDEPPPGWTIAERNDAKPAMIALMAGAKIALNGHAPWLAEAGYPLSSMGAITVMVTEKAGRIPRGLVYHPKTLVAGVGCERGTSGAEIIGLIEAALNRQGLAPQSLACLATIALKADEGGIIEAAAHFGVPLRLFSTAELAQERYRLVTPSPVVEAEVGVPGVAEAAALKAGLLILPKIKSKRATCAIGRSTRPLDVERFGRPRGVVHIVGIGPGDGPSRTGSAVAALRAASDWVGYGLYLDLVSDLRTDQVEHRFDLGEEEARVRHALELAADGAQVALISSGDAQIYAMASLVFELIEAEGDRALTDDARRVGVESHPGISAVQAASAAAGALIGHDFCCISLSDLLTPRPDILKRLKAAAEGDFVTALYNPRSQRRTDLIEAAHAIFAANRPPETPVIIARSLGRPEETVTVVPLSEFDPTAIDMLTIVLIGSSQSLSLTRGDGRTIAYTPRGYAAKHGTPARAPATEVPS</sequence>
<dbReference type="NCBIfam" id="TIGR01466">
    <property type="entry name" value="cobJ_cbiH"/>
    <property type="match status" value="1"/>
</dbReference>
<dbReference type="InterPro" id="IPR006363">
    <property type="entry name" value="Cbl_synth_CobJ/CibH_dom"/>
</dbReference>
<dbReference type="UniPathway" id="UPA00148"/>
<accession>A0A1K2HXC8</accession>
<evidence type="ECO:0000256" key="3">
    <source>
        <dbReference type="ARBA" id="ARBA00022603"/>
    </source>
</evidence>
<dbReference type="GO" id="GO:0032259">
    <property type="term" value="P:methylation"/>
    <property type="evidence" value="ECO:0007669"/>
    <property type="project" value="UniProtKB-KW"/>
</dbReference>
<dbReference type="InterPro" id="IPR038029">
    <property type="entry name" value="GbiG_N_sf"/>
</dbReference>
<dbReference type="SUPFAM" id="SSF159664">
    <property type="entry name" value="CobE/GbiG C-terminal domain-like"/>
    <property type="match status" value="1"/>
</dbReference>
<dbReference type="PANTHER" id="PTHR47036:SF1">
    <property type="entry name" value="COBALT-FACTOR III C(17)-METHYLTRANSFERASE-RELATED"/>
    <property type="match status" value="1"/>
</dbReference>
<dbReference type="EMBL" id="FPKU01000002">
    <property type="protein sequence ID" value="SFZ84293.1"/>
    <property type="molecule type" value="Genomic_DNA"/>
</dbReference>
<dbReference type="CDD" id="cd11646">
    <property type="entry name" value="Precorrin_3B_C17_MT"/>
    <property type="match status" value="1"/>
</dbReference>
<protein>
    <submittedName>
        <fullName evidence="9">Cobalt-precorrin 5A hydrolase / precorrin-3B C17-methyltransferase</fullName>
    </submittedName>
</protein>
<dbReference type="OrthoDB" id="9772960at2"/>
<dbReference type="Proteomes" id="UP000183447">
    <property type="component" value="Unassembled WGS sequence"/>
</dbReference>
<dbReference type="Gene3D" id="3.30.420.180">
    <property type="entry name" value="CobE/GbiG C-terminal domain"/>
    <property type="match status" value="1"/>
</dbReference>
<dbReference type="InterPro" id="IPR000878">
    <property type="entry name" value="4pyrrol_Mease"/>
</dbReference>
<keyword evidence="5" id="KW-0949">S-adenosyl-L-methionine</keyword>
<evidence type="ECO:0000259" key="6">
    <source>
        <dbReference type="Pfam" id="PF00590"/>
    </source>
</evidence>
<evidence type="ECO:0000256" key="4">
    <source>
        <dbReference type="ARBA" id="ARBA00022679"/>
    </source>
</evidence>
<reference evidence="9 10" key="1">
    <citation type="submission" date="2016-11" db="EMBL/GenBank/DDBJ databases">
        <authorList>
            <person name="Jaros S."/>
            <person name="Januszkiewicz K."/>
            <person name="Wedrychowicz H."/>
        </authorList>
    </citation>
    <scope>NUCLEOTIDE SEQUENCE [LARGE SCALE GENOMIC DNA]</scope>
    <source>
        <strain evidence="9 10">ATCC 23634</strain>
    </source>
</reference>
<dbReference type="RefSeq" id="WP_072342029.1">
    <property type="nucleotide sequence ID" value="NZ_FPKU01000002.1"/>
</dbReference>
<evidence type="ECO:0000256" key="1">
    <source>
        <dbReference type="ARBA" id="ARBA00004953"/>
    </source>
</evidence>
<dbReference type="Gene3D" id="3.30.950.10">
    <property type="entry name" value="Methyltransferase, Cobalt-precorrin-4 Transmethylase, Domain 2"/>
    <property type="match status" value="1"/>
</dbReference>
<dbReference type="InterPro" id="IPR014776">
    <property type="entry name" value="4pyrrole_Mease_sub2"/>
</dbReference>
<dbReference type="Pfam" id="PF00590">
    <property type="entry name" value="TP_methylase"/>
    <property type="match status" value="1"/>
</dbReference>
<dbReference type="SUPFAM" id="SSF159672">
    <property type="entry name" value="CbiG N-terminal domain-like"/>
    <property type="match status" value="1"/>
</dbReference>
<keyword evidence="9" id="KW-0378">Hydrolase</keyword>
<dbReference type="Gene3D" id="3.40.1010.10">
    <property type="entry name" value="Cobalt-precorrin-4 Transmethylase, Domain 1"/>
    <property type="match status" value="1"/>
</dbReference>
<dbReference type="InterPro" id="IPR014777">
    <property type="entry name" value="4pyrrole_Mease_sub1"/>
</dbReference>
<evidence type="ECO:0000256" key="2">
    <source>
        <dbReference type="ARBA" id="ARBA00022573"/>
    </source>
</evidence>
<dbReference type="InterPro" id="IPR002750">
    <property type="entry name" value="CobE/GbiG_C"/>
</dbReference>
<keyword evidence="2" id="KW-0169">Cobalamin biosynthesis</keyword>
<proteinExistence type="predicted"/>
<feature type="domain" description="Tetrapyrrole methylase" evidence="6">
    <location>
        <begin position="335"/>
        <end position="549"/>
    </location>
</feature>
<dbReference type="Gene3D" id="3.40.50.11220">
    <property type="match status" value="1"/>
</dbReference>
<dbReference type="InterPro" id="IPR021744">
    <property type="entry name" value="CbiG_N"/>
</dbReference>
<dbReference type="SUPFAM" id="SSF53790">
    <property type="entry name" value="Tetrapyrrole methylase"/>
    <property type="match status" value="1"/>
</dbReference>
<organism evidence="9 10">
    <name type="scientific">Devosia enhydra</name>
    <dbReference type="NCBI Taxonomy" id="665118"/>
    <lineage>
        <taxon>Bacteria</taxon>
        <taxon>Pseudomonadati</taxon>
        <taxon>Pseudomonadota</taxon>
        <taxon>Alphaproteobacteria</taxon>
        <taxon>Hyphomicrobiales</taxon>
        <taxon>Devosiaceae</taxon>
        <taxon>Devosia</taxon>
    </lineage>
</organism>
<dbReference type="PANTHER" id="PTHR47036">
    <property type="entry name" value="COBALT-FACTOR III C(17)-METHYLTRANSFERASE-RELATED"/>
    <property type="match status" value="1"/>
</dbReference>
<gene>
    <name evidence="9" type="ORF">SAMN02983003_1928</name>
</gene>
<feature type="domain" description="Cobalamin synthesis G N-terminal" evidence="8">
    <location>
        <begin position="46"/>
        <end position="122"/>
    </location>
</feature>
<feature type="domain" description="CobE/GbiG C-terminal" evidence="7">
    <location>
        <begin position="201"/>
        <end position="316"/>
    </location>
</feature>
<keyword evidence="3 9" id="KW-0489">Methyltransferase</keyword>
<dbReference type="Pfam" id="PF01890">
    <property type="entry name" value="CbiG_C"/>
    <property type="match status" value="1"/>
</dbReference>
<comment type="pathway">
    <text evidence="1">Cofactor biosynthesis; adenosylcobalamin biosynthesis.</text>
</comment>
<dbReference type="GO" id="GO:0008168">
    <property type="term" value="F:methyltransferase activity"/>
    <property type="evidence" value="ECO:0007669"/>
    <property type="project" value="UniProtKB-KW"/>
</dbReference>
<evidence type="ECO:0000259" key="8">
    <source>
        <dbReference type="Pfam" id="PF11760"/>
    </source>
</evidence>
<keyword evidence="10" id="KW-1185">Reference proteome</keyword>
<keyword evidence="4 9" id="KW-0808">Transferase</keyword>
<dbReference type="STRING" id="665118.SAMN02983003_1928"/>
<dbReference type="Pfam" id="PF11760">
    <property type="entry name" value="CbiG_N"/>
    <property type="match status" value="1"/>
</dbReference>
<dbReference type="InterPro" id="IPR036518">
    <property type="entry name" value="CobE/GbiG_C_sf"/>
</dbReference>
<evidence type="ECO:0000313" key="9">
    <source>
        <dbReference type="EMBL" id="SFZ84293.1"/>
    </source>
</evidence>
<dbReference type="GO" id="GO:0009236">
    <property type="term" value="P:cobalamin biosynthetic process"/>
    <property type="evidence" value="ECO:0007669"/>
    <property type="project" value="UniProtKB-UniPathway"/>
</dbReference>
<name>A0A1K2HXC8_9HYPH</name>